<accession>A0A6J0VDL9</accession>
<dbReference type="KEGG" id="pvt:110091245"/>
<gene>
    <name evidence="2 3" type="primary">LOC110091245</name>
</gene>
<keyword evidence="1" id="KW-1185">Reference proteome</keyword>
<dbReference type="SUPFAM" id="SSF52058">
    <property type="entry name" value="L domain-like"/>
    <property type="match status" value="1"/>
</dbReference>
<dbReference type="RefSeq" id="XP_020670946.2">
    <property type="nucleotide sequence ID" value="XM_020815287.2"/>
</dbReference>
<dbReference type="SUPFAM" id="SSF52047">
    <property type="entry name" value="RNI-like"/>
    <property type="match status" value="1"/>
</dbReference>
<proteinExistence type="predicted"/>
<reference evidence="1 2" key="1">
    <citation type="submission" date="2025-05" db="UniProtKB">
        <authorList>
            <consortium name="RefSeq"/>
        </authorList>
    </citation>
    <scope>NUCLEOTIDE SEQUENCE [LARGE SCALE GENOMIC DNA]</scope>
</reference>
<name>A0A6J0VDL9_9SAUR</name>
<protein>
    <submittedName>
        <fullName evidence="2 3">Uncharacterized protein isoform X1</fullName>
    </submittedName>
</protein>
<dbReference type="SMART" id="SM00367">
    <property type="entry name" value="LRR_CC"/>
    <property type="match status" value="3"/>
</dbReference>
<dbReference type="GO" id="GO:0031146">
    <property type="term" value="P:SCF-dependent proteasomal ubiquitin-dependent protein catabolic process"/>
    <property type="evidence" value="ECO:0007669"/>
    <property type="project" value="TreeGrafter"/>
</dbReference>
<dbReference type="Gene3D" id="3.80.10.10">
    <property type="entry name" value="Ribonuclease Inhibitor"/>
    <property type="match status" value="1"/>
</dbReference>
<dbReference type="GeneID" id="110091245"/>
<evidence type="ECO:0000313" key="2">
    <source>
        <dbReference type="RefSeq" id="XP_020670945.2"/>
    </source>
</evidence>
<organism evidence="1 3">
    <name type="scientific">Pogona vitticeps</name>
    <name type="common">central bearded dragon</name>
    <dbReference type="NCBI Taxonomy" id="103695"/>
    <lineage>
        <taxon>Eukaryota</taxon>
        <taxon>Metazoa</taxon>
        <taxon>Chordata</taxon>
        <taxon>Craniata</taxon>
        <taxon>Vertebrata</taxon>
        <taxon>Euteleostomi</taxon>
        <taxon>Lepidosauria</taxon>
        <taxon>Squamata</taxon>
        <taxon>Bifurcata</taxon>
        <taxon>Unidentata</taxon>
        <taxon>Episquamata</taxon>
        <taxon>Toxicofera</taxon>
        <taxon>Iguania</taxon>
        <taxon>Acrodonta</taxon>
        <taxon>Agamidae</taxon>
        <taxon>Amphibolurinae</taxon>
        <taxon>Pogona</taxon>
    </lineage>
</organism>
<dbReference type="OrthoDB" id="16120at2759"/>
<evidence type="ECO:0000313" key="3">
    <source>
        <dbReference type="RefSeq" id="XP_020670946.2"/>
    </source>
</evidence>
<dbReference type="GO" id="GO:0019005">
    <property type="term" value="C:SCF ubiquitin ligase complex"/>
    <property type="evidence" value="ECO:0007669"/>
    <property type="project" value="TreeGrafter"/>
</dbReference>
<dbReference type="InterPro" id="IPR006553">
    <property type="entry name" value="Leu-rich_rpt_Cys-con_subtyp"/>
</dbReference>
<dbReference type="Proteomes" id="UP001652642">
    <property type="component" value="Chromosome 2"/>
</dbReference>
<dbReference type="PANTHER" id="PTHR13318">
    <property type="entry name" value="PARTNER OF PAIRED, ISOFORM B-RELATED"/>
    <property type="match status" value="1"/>
</dbReference>
<evidence type="ECO:0000313" key="1">
    <source>
        <dbReference type="Proteomes" id="UP001652642"/>
    </source>
</evidence>
<dbReference type="InterPro" id="IPR032675">
    <property type="entry name" value="LRR_dom_sf"/>
</dbReference>
<dbReference type="RefSeq" id="XP_020670945.2">
    <property type="nucleotide sequence ID" value="XM_020815286.2"/>
</dbReference>
<dbReference type="AlphaFoldDB" id="A0A6J0VDL9"/>
<sequence>MPKKKTVDSLERLCLEYVADTMEDIWARDYTDSYLDDGRSPDALGPFIVLPDLLLQELFQLVKNKEPLTSAVLRLFLVPQLKKLDLSSCTHQVSESFAQTIAARCKKLSTLDLYRCNEVPAETLIHLVKELPSIVKLGLSETQCNTQVLVAIRSCCSQLRDLDISGCANLSLDSVLHLVYDPNGGSLCCQSLQVLEAGPSSLSVNMEDCVWILVFVLLALPKLELLFHFFVAEAVCLIHSQQFGSSQILPGFPSLEKLAWWRRTLDLPREESARLTLRLREVQHIEEPSLPLVCAVCPHLEEVSVIIRGRPGWSQSFSSCGSISRLSLYARECEDFRALLPVLESLGPQLRSLYISGFCFIDQFSFHVLLRHCVNLQKLSIYFCSPLVYSHGEGQPDFAALDWDFRLPPLQFPWLHEFSLTYADTENPLPFPHVLLLRHSLQWLLTHSPYLDSLNLSHLPFDLDQLFYNVLVPPSTALLHLSRVTLEEVYASLTSVHLLLISQNELSYLKLLLCSEIHQMEYERILDRVDAEGFDLEVEWG</sequence>